<evidence type="ECO:0000256" key="2">
    <source>
        <dbReference type="ARBA" id="ARBA00023015"/>
    </source>
</evidence>
<keyword evidence="3" id="KW-0238">DNA-binding</keyword>
<keyword evidence="2" id="KW-0805">Transcription regulation</keyword>
<dbReference type="Pfam" id="PF03466">
    <property type="entry name" value="LysR_substrate"/>
    <property type="match status" value="1"/>
</dbReference>
<organism evidence="6 7">
    <name type="scientific">Mesobacillus campisalis</name>
    <dbReference type="NCBI Taxonomy" id="1408103"/>
    <lineage>
        <taxon>Bacteria</taxon>
        <taxon>Bacillati</taxon>
        <taxon>Bacillota</taxon>
        <taxon>Bacilli</taxon>
        <taxon>Bacillales</taxon>
        <taxon>Bacillaceae</taxon>
        <taxon>Mesobacillus</taxon>
    </lineage>
</organism>
<dbReference type="InterPro" id="IPR036390">
    <property type="entry name" value="WH_DNA-bd_sf"/>
</dbReference>
<dbReference type="PRINTS" id="PR00039">
    <property type="entry name" value="HTHLYSR"/>
</dbReference>
<protein>
    <submittedName>
        <fullName evidence="6">LysR family transcriptional regulator</fullName>
    </submittedName>
</protein>
<dbReference type="EMBL" id="LAYY01000015">
    <property type="protein sequence ID" value="KKK37325.1"/>
    <property type="molecule type" value="Genomic_DNA"/>
</dbReference>
<dbReference type="RefSeq" id="WP_046524418.1">
    <property type="nucleotide sequence ID" value="NZ_LAYY01000015.1"/>
</dbReference>
<dbReference type="SUPFAM" id="SSF46785">
    <property type="entry name" value="Winged helix' DNA-binding domain"/>
    <property type="match status" value="1"/>
</dbReference>
<dbReference type="PANTHER" id="PTHR30419">
    <property type="entry name" value="HTH-TYPE TRANSCRIPTIONAL REGULATOR YBHD"/>
    <property type="match status" value="1"/>
</dbReference>
<accession>A0A0M2SXJ8</accession>
<proteinExistence type="inferred from homology"/>
<keyword evidence="4" id="KW-0804">Transcription</keyword>
<dbReference type="PANTHER" id="PTHR30419:SF28">
    <property type="entry name" value="HTH-TYPE TRANSCRIPTIONAL REGULATOR BSDA"/>
    <property type="match status" value="1"/>
</dbReference>
<dbReference type="Pfam" id="PF00126">
    <property type="entry name" value="HTH_1"/>
    <property type="match status" value="1"/>
</dbReference>
<evidence type="ECO:0000256" key="3">
    <source>
        <dbReference type="ARBA" id="ARBA00023125"/>
    </source>
</evidence>
<evidence type="ECO:0000256" key="4">
    <source>
        <dbReference type="ARBA" id="ARBA00023163"/>
    </source>
</evidence>
<evidence type="ECO:0000259" key="5">
    <source>
        <dbReference type="PROSITE" id="PS50931"/>
    </source>
</evidence>
<dbReference type="Gene3D" id="3.40.190.290">
    <property type="match status" value="1"/>
</dbReference>
<dbReference type="Proteomes" id="UP000034166">
    <property type="component" value="Unassembled WGS sequence"/>
</dbReference>
<dbReference type="PROSITE" id="PS50931">
    <property type="entry name" value="HTH_LYSR"/>
    <property type="match status" value="1"/>
</dbReference>
<dbReference type="GO" id="GO:0005829">
    <property type="term" value="C:cytosol"/>
    <property type="evidence" value="ECO:0007669"/>
    <property type="project" value="TreeGrafter"/>
</dbReference>
<evidence type="ECO:0000313" key="6">
    <source>
        <dbReference type="EMBL" id="KKK37325.1"/>
    </source>
</evidence>
<dbReference type="SUPFAM" id="SSF53850">
    <property type="entry name" value="Periplasmic binding protein-like II"/>
    <property type="match status" value="1"/>
</dbReference>
<dbReference type="InterPro" id="IPR005119">
    <property type="entry name" value="LysR_subst-bd"/>
</dbReference>
<dbReference type="PATRIC" id="fig|1408103.3.peg.3158"/>
<gene>
    <name evidence="6" type="ORF">WQ57_14045</name>
</gene>
<dbReference type="GO" id="GO:0003677">
    <property type="term" value="F:DNA binding"/>
    <property type="evidence" value="ECO:0007669"/>
    <property type="project" value="UniProtKB-KW"/>
</dbReference>
<dbReference type="InterPro" id="IPR036388">
    <property type="entry name" value="WH-like_DNA-bd_sf"/>
</dbReference>
<reference evidence="6 7" key="1">
    <citation type="submission" date="2015-04" db="EMBL/GenBank/DDBJ databases">
        <title>Taxonomic description and genome sequence of Bacillus campisalis sp. nov., a novel member of the genus Bacillus isolated from solar saltern.</title>
        <authorList>
            <person name="Mathan Kumar R."/>
            <person name="Kaur G."/>
            <person name="Kumar A."/>
            <person name="Singh N.K."/>
            <person name="Kaur N."/>
            <person name="Kumar N."/>
            <person name="Mayilraj S."/>
        </authorList>
    </citation>
    <scope>NUCLEOTIDE SEQUENCE [LARGE SCALE GENOMIC DNA]</scope>
    <source>
        <strain evidence="6 7">SA2-6</strain>
    </source>
</reference>
<evidence type="ECO:0000313" key="7">
    <source>
        <dbReference type="Proteomes" id="UP000034166"/>
    </source>
</evidence>
<comment type="similarity">
    <text evidence="1">Belongs to the LysR transcriptional regulatory family.</text>
</comment>
<sequence>MDFKQLRYFIAIAEEKNITAAASRLHMSQPPLSMQLKQLEEELGVKLVERHGKSLSLTDKGNVLYKHALHLVNSLEEVKNEVTETAEGRRGKLSIGVNTLSVPGFSEWIKAFNTQYPQVMIKIVQNDSVHLSELVKNREIELAFVRLPLEHQGLVYQNLFNERFVFVSKTAAGGMTMEEMSSVPLILPSTEGLGSYNIIVDAFSKQGYQPSVIGECSDMKVLMDMVSAGIGATIVPQSVLELHSQLGLHVSQIPDASMTSSLGVIWLEQHFISAPGKHFLSLVEKSLKEGAS</sequence>
<name>A0A0M2SXJ8_9BACI</name>
<dbReference type="AlphaFoldDB" id="A0A0M2SXJ8"/>
<comment type="caution">
    <text evidence="6">The sequence shown here is derived from an EMBL/GenBank/DDBJ whole genome shotgun (WGS) entry which is preliminary data.</text>
</comment>
<dbReference type="GO" id="GO:0003700">
    <property type="term" value="F:DNA-binding transcription factor activity"/>
    <property type="evidence" value="ECO:0007669"/>
    <property type="project" value="InterPro"/>
</dbReference>
<keyword evidence="7" id="KW-1185">Reference proteome</keyword>
<evidence type="ECO:0000256" key="1">
    <source>
        <dbReference type="ARBA" id="ARBA00009437"/>
    </source>
</evidence>
<dbReference type="Gene3D" id="1.10.10.10">
    <property type="entry name" value="Winged helix-like DNA-binding domain superfamily/Winged helix DNA-binding domain"/>
    <property type="match status" value="1"/>
</dbReference>
<dbReference type="InterPro" id="IPR050950">
    <property type="entry name" value="HTH-type_LysR_regulators"/>
</dbReference>
<dbReference type="FunFam" id="1.10.10.10:FF:000001">
    <property type="entry name" value="LysR family transcriptional regulator"/>
    <property type="match status" value="1"/>
</dbReference>
<dbReference type="CDD" id="cd05466">
    <property type="entry name" value="PBP2_LTTR_substrate"/>
    <property type="match status" value="1"/>
</dbReference>
<dbReference type="OrthoDB" id="9803735at2"/>
<feature type="domain" description="HTH lysR-type" evidence="5">
    <location>
        <begin position="1"/>
        <end position="58"/>
    </location>
</feature>
<dbReference type="InterPro" id="IPR000847">
    <property type="entry name" value="LysR_HTH_N"/>
</dbReference>